<accession>A0A553P5Z3</accession>
<organism evidence="1 2">
    <name type="scientific">Tigriopus californicus</name>
    <name type="common">Marine copepod</name>
    <dbReference type="NCBI Taxonomy" id="6832"/>
    <lineage>
        <taxon>Eukaryota</taxon>
        <taxon>Metazoa</taxon>
        <taxon>Ecdysozoa</taxon>
        <taxon>Arthropoda</taxon>
        <taxon>Crustacea</taxon>
        <taxon>Multicrustacea</taxon>
        <taxon>Hexanauplia</taxon>
        <taxon>Copepoda</taxon>
        <taxon>Harpacticoida</taxon>
        <taxon>Harpacticidae</taxon>
        <taxon>Tigriopus</taxon>
    </lineage>
</organism>
<comment type="caution">
    <text evidence="1">The sequence shown here is derived from an EMBL/GenBank/DDBJ whole genome shotgun (WGS) entry which is preliminary data.</text>
</comment>
<protein>
    <submittedName>
        <fullName evidence="1">Uncharacterized protein</fullName>
    </submittedName>
</protein>
<dbReference type="AlphaFoldDB" id="A0A553P5Z3"/>
<evidence type="ECO:0000313" key="2">
    <source>
        <dbReference type="Proteomes" id="UP000318571"/>
    </source>
</evidence>
<dbReference type="EMBL" id="VCGU01000007">
    <property type="protein sequence ID" value="TRY73105.1"/>
    <property type="molecule type" value="Genomic_DNA"/>
</dbReference>
<proteinExistence type="predicted"/>
<gene>
    <name evidence="1" type="ORF">TCAL_15701</name>
</gene>
<reference evidence="1 2" key="1">
    <citation type="journal article" date="2018" name="Nat. Ecol. Evol.">
        <title>Genomic signatures of mitonuclear coevolution across populations of Tigriopus californicus.</title>
        <authorList>
            <person name="Barreto F.S."/>
            <person name="Watson E.T."/>
            <person name="Lima T.G."/>
            <person name="Willett C.S."/>
            <person name="Edmands S."/>
            <person name="Li W."/>
            <person name="Burton R.S."/>
        </authorList>
    </citation>
    <scope>NUCLEOTIDE SEQUENCE [LARGE SCALE GENOMIC DNA]</scope>
    <source>
        <strain evidence="1 2">San Diego</strain>
    </source>
</reference>
<dbReference type="Proteomes" id="UP000318571">
    <property type="component" value="Chromosome 3"/>
</dbReference>
<keyword evidence="2" id="KW-1185">Reference proteome</keyword>
<evidence type="ECO:0000313" key="1">
    <source>
        <dbReference type="EMBL" id="TRY73105.1"/>
    </source>
</evidence>
<name>A0A553P5Z3_TIGCA</name>
<sequence length="206" mass="21856">MPTGPQLTRLDLQAVPLNELTILEGLEVTIEPVARQTSTTIMGETDAEGKYAAAVQVGVPITVTLSGQGLITIEKTIVPLAQNPPVIMLASKPLEEGEVVAMLTWTDAILDFDIAAITSECCLLNFAETSCLRDPEIGSSGAIVTVLIGDKAVSTNIPTSDPNPVSLFWIAGEIQMMHFVPTVSESLKTIDFGTCQTIIDQNFGGI</sequence>